<dbReference type="Gene3D" id="1.10.10.10">
    <property type="entry name" value="Winged helix-like DNA-binding domain superfamily/Winged helix DNA-binding domain"/>
    <property type="match status" value="1"/>
</dbReference>
<reference evidence="2" key="1">
    <citation type="submission" date="2016-04" db="EMBL/GenBank/DDBJ databases">
        <authorList>
            <person name="Zhang B."/>
        </authorList>
    </citation>
    <scope>NUCLEOTIDE SEQUENCE [LARGE SCALE GENOMIC DNA]</scope>
    <source>
        <strain evidence="2">S10</strain>
    </source>
</reference>
<name>A0A143C054_9ACTN</name>
<protein>
    <recommendedName>
        <fullName evidence="3">MarR family transcriptional regulator</fullName>
    </recommendedName>
</protein>
<dbReference type="SUPFAM" id="SSF46785">
    <property type="entry name" value="Winged helix' DNA-binding domain"/>
    <property type="match status" value="1"/>
</dbReference>
<organism evidence="1 2">
    <name type="scientific">Streptomyces qaidamensis</name>
    <dbReference type="NCBI Taxonomy" id="1783515"/>
    <lineage>
        <taxon>Bacteria</taxon>
        <taxon>Bacillati</taxon>
        <taxon>Actinomycetota</taxon>
        <taxon>Actinomycetes</taxon>
        <taxon>Kitasatosporales</taxon>
        <taxon>Streptomycetaceae</taxon>
        <taxon>Streptomyces</taxon>
        <taxon>Streptomyces aurantiacus group</taxon>
    </lineage>
</organism>
<dbReference type="STRING" id="1783515.A4E84_15180"/>
<dbReference type="InterPro" id="IPR036390">
    <property type="entry name" value="WH_DNA-bd_sf"/>
</dbReference>
<keyword evidence="2" id="KW-1185">Reference proteome</keyword>
<proteinExistence type="predicted"/>
<dbReference type="RefSeq" id="WP_062927095.1">
    <property type="nucleotide sequence ID" value="NZ_CP015098.1"/>
</dbReference>
<evidence type="ECO:0008006" key="3">
    <source>
        <dbReference type="Google" id="ProtNLM"/>
    </source>
</evidence>
<evidence type="ECO:0000313" key="2">
    <source>
        <dbReference type="Proteomes" id="UP000076096"/>
    </source>
</evidence>
<gene>
    <name evidence="1" type="ORF">A4E84_15180</name>
</gene>
<dbReference type="EMBL" id="CP015098">
    <property type="protein sequence ID" value="AMW10731.1"/>
    <property type="molecule type" value="Genomic_DNA"/>
</dbReference>
<sequence length="161" mass="17928">MSAQTENLKEYSPEELAAQPIGAWTGEAYRRVVGAIRGQLAVENLTQPHWWTLNHASGAPGHWTRATLTGRLTPYDDQNTDFNAVYDDLIARGWLTQDATGAMTLTEEGEAGRLRARERNLRVHHRTHEGITQADFITTINVLRRMVANLGGNGNLPENPK</sequence>
<dbReference type="AlphaFoldDB" id="A0A143C054"/>
<evidence type="ECO:0000313" key="1">
    <source>
        <dbReference type="EMBL" id="AMW10731.1"/>
    </source>
</evidence>
<accession>A0A143C054</accession>
<dbReference type="InterPro" id="IPR036388">
    <property type="entry name" value="WH-like_DNA-bd_sf"/>
</dbReference>
<dbReference type="KEGG" id="stsi:A4E84_15180"/>
<dbReference type="Proteomes" id="UP000076096">
    <property type="component" value="Chromosome"/>
</dbReference>